<evidence type="ECO:0000313" key="12">
    <source>
        <dbReference type="EMBL" id="UOF92656.1"/>
    </source>
</evidence>
<dbReference type="Gene3D" id="3.20.20.140">
    <property type="entry name" value="Metal-dependent hydrolases"/>
    <property type="match status" value="1"/>
</dbReference>
<evidence type="ECO:0000256" key="10">
    <source>
        <dbReference type="ARBA" id="ARBA00049244"/>
    </source>
</evidence>
<dbReference type="SUPFAM" id="SSF89550">
    <property type="entry name" value="PHP domain-like"/>
    <property type="match status" value="1"/>
</dbReference>
<name>A0ABY4CSN1_9BACL</name>
<dbReference type="NCBIfam" id="NF005298">
    <property type="entry name" value="PRK06826.1"/>
    <property type="match status" value="1"/>
</dbReference>
<comment type="subcellular location">
    <subcellularLocation>
        <location evidence="1">Cytoplasm</location>
    </subcellularLocation>
</comment>
<dbReference type="InterPro" id="IPR004365">
    <property type="entry name" value="NA-bd_OB_tRNA"/>
</dbReference>
<dbReference type="InterPro" id="IPR016195">
    <property type="entry name" value="Pol/histidinol_Pase-like"/>
</dbReference>
<evidence type="ECO:0000256" key="1">
    <source>
        <dbReference type="ARBA" id="ARBA00004496"/>
    </source>
</evidence>
<dbReference type="SUPFAM" id="SSF160975">
    <property type="entry name" value="AF1531-like"/>
    <property type="match status" value="1"/>
</dbReference>
<dbReference type="InterPro" id="IPR004013">
    <property type="entry name" value="PHP_dom"/>
</dbReference>
<dbReference type="GO" id="GO:0003887">
    <property type="term" value="F:DNA-directed DNA polymerase activity"/>
    <property type="evidence" value="ECO:0007669"/>
    <property type="project" value="UniProtKB-EC"/>
</dbReference>
<keyword evidence="5 12" id="KW-0808">Transferase</keyword>
<dbReference type="InterPro" id="IPR029460">
    <property type="entry name" value="DNAPol_HHH"/>
</dbReference>
<comment type="similarity">
    <text evidence="2">Belongs to the DNA polymerase type-C family. DnaE subfamily.</text>
</comment>
<proteinExistence type="inferred from homology"/>
<dbReference type="Gene3D" id="2.40.50.140">
    <property type="entry name" value="Nucleic acid-binding proteins"/>
    <property type="match status" value="1"/>
</dbReference>
<dbReference type="SUPFAM" id="SSF50249">
    <property type="entry name" value="Nucleic acid-binding proteins"/>
    <property type="match status" value="1"/>
</dbReference>
<evidence type="ECO:0000256" key="3">
    <source>
        <dbReference type="ARBA" id="ARBA00012417"/>
    </source>
</evidence>
<protein>
    <recommendedName>
        <fullName evidence="4">DNA polymerase III subunit alpha</fullName>
        <ecNumber evidence="3">2.7.7.7</ecNumber>
    </recommendedName>
</protein>
<dbReference type="Pfam" id="PF07733">
    <property type="entry name" value="DNA_pol3_alpha"/>
    <property type="match status" value="1"/>
</dbReference>
<dbReference type="InterPro" id="IPR003141">
    <property type="entry name" value="Pol/His_phosphatase_N"/>
</dbReference>
<dbReference type="EMBL" id="CP089291">
    <property type="protein sequence ID" value="UOF92656.1"/>
    <property type="molecule type" value="Genomic_DNA"/>
</dbReference>
<dbReference type="Pfam" id="PF02811">
    <property type="entry name" value="PHP"/>
    <property type="match status" value="1"/>
</dbReference>
<sequence length="1155" mass="129559">MFTHLHVHSAYSLLNSTIRIPELIAETKRLGMQAVALTDTSVMYGAVEFYIQAKEAGLQPILGCELQTADASVSSSKHLHALVVLAETYQGYQNLLRLVSKSQCSAKFGIPQLSFDDFAACAKGCIVLTGGRRGRLAQLLASNHVQEAKEWLGKIVQAAGTKNVYVQIEDFGVQGEVDWVLQAVALAKEFGLSVAATNDVHYLAQEDAYLHDVVHAIRTGETLPSHAAPHVLETDQAYLKSAESMTERFAWIPTAIAATMEIAERCKAFALPIGQTIFPKFPVPKDLPAIDYLKRLCLLGAQNRYGNELQEHVIERLKYELEIIERMGFADYFLVVFDFMRFAHENGIVTGPGRGSAAGSLVAYVLQITDVDPLRYGLLFQRFLNPERISWPDIDIDFEYERRHEVIQYVVDRYGSDRVAQIVTFGTLAARAAIRDIGRVLGMQPQLVDRVAKLVPQALGITIQQAMVQEHRLKELYEQDASVRQLLEVAKRVEGLPRHTSTHAAGVVISDHPLTDYTPLQPGAEAGFLTQYAMESIENIGLLKMDFLGLKTLSVIQQTLRWVEKRTGIPLREQQIPDDDPLAFDLLGKGDTDGCFQLESFGVKHVLRELKPNCLEDIIAVISLYRPGPMENIETFIKAKHGQIPIRFPHPSLEPILKDTYGILIYQEQIMQIAAHMAGFSLGQADLLRRAVGKKKREILDEQRQKFVEGCLLQGYDEATSQMVYDLIVRFADYGFNRSHAAAYAVLAYRTAYLKANHAKEFMAALLTNVLQSQSKTSQYIDDCKQRGIAVLPPDINRSEEGFTPEPDGIRIALAVIKHIGSQTIQAILKVREERPFASLYDFVERMETRHLNKRVLEVLIQSGTMDAIIPSRKAAIGILDDLLEAVQKRRKGRGQMDLFAWEAPQQSTLERDFPYLHSEEFSEAERIAMEYETTGLYITGHPLDSVQEQLAQHCTHLIRDVSGCYGQTVAIGGRITSVKFVMTKKQQKMCFFQLEDRTGQIECILFPDSMLKNQDVLARGSFCACKGRVQGQDGEYKVHVSSIACIDANSSGATHLVSDERIHMDRQHSENERGTHKPEESLFIRMENDSVPLAQKLRELLRKYPGNHPVILVHSNPRRVIQLPDEFQVCRSEEMVLHIGKIVGAGNVAYAKRP</sequence>
<dbReference type="CDD" id="cd04485">
    <property type="entry name" value="DnaE_OBF"/>
    <property type="match status" value="1"/>
</dbReference>
<dbReference type="SMART" id="SM00481">
    <property type="entry name" value="POLIIIAc"/>
    <property type="match status" value="1"/>
</dbReference>
<dbReference type="Pfam" id="PF14579">
    <property type="entry name" value="HHH_6"/>
    <property type="match status" value="1"/>
</dbReference>
<dbReference type="NCBIfam" id="NF004226">
    <property type="entry name" value="PRK05673.1"/>
    <property type="match status" value="1"/>
</dbReference>
<comment type="function">
    <text evidence="9">DNA polymerase III is a complex, multichain enzyme responsible for most of the replicative synthesis in bacteria. This DNA polymerase also exhibits 3' to 5' exonuclease activity. The alpha chain is the DNA polymerase.</text>
</comment>
<dbReference type="EC" id="2.7.7.7" evidence="3"/>
<dbReference type="Gene3D" id="1.10.150.870">
    <property type="match status" value="1"/>
</dbReference>
<organism evidence="12 13">
    <name type="scientific">Fodinisporobacter ferrooxydans</name>
    <dbReference type="NCBI Taxonomy" id="2901836"/>
    <lineage>
        <taxon>Bacteria</taxon>
        <taxon>Bacillati</taxon>
        <taxon>Bacillota</taxon>
        <taxon>Bacilli</taxon>
        <taxon>Bacillales</taxon>
        <taxon>Alicyclobacillaceae</taxon>
        <taxon>Fodinisporobacter</taxon>
    </lineage>
</organism>
<dbReference type="InterPro" id="IPR012340">
    <property type="entry name" value="NA-bd_OB-fold"/>
</dbReference>
<accession>A0ABY4CSN1</accession>
<evidence type="ECO:0000256" key="4">
    <source>
        <dbReference type="ARBA" id="ARBA00019114"/>
    </source>
</evidence>
<dbReference type="PANTHER" id="PTHR32294">
    <property type="entry name" value="DNA POLYMERASE III SUBUNIT ALPHA"/>
    <property type="match status" value="1"/>
</dbReference>
<evidence type="ECO:0000259" key="11">
    <source>
        <dbReference type="SMART" id="SM00481"/>
    </source>
</evidence>
<dbReference type="Proteomes" id="UP000830167">
    <property type="component" value="Chromosome"/>
</dbReference>
<dbReference type="InterPro" id="IPR040982">
    <property type="entry name" value="DNA_pol3_finger"/>
</dbReference>
<dbReference type="Pfam" id="PF17657">
    <property type="entry name" value="DNA_pol3_finger"/>
    <property type="match status" value="1"/>
</dbReference>
<evidence type="ECO:0000256" key="9">
    <source>
        <dbReference type="ARBA" id="ARBA00025611"/>
    </source>
</evidence>
<evidence type="ECO:0000256" key="5">
    <source>
        <dbReference type="ARBA" id="ARBA00022679"/>
    </source>
</evidence>
<keyword evidence="6 12" id="KW-0548">Nucleotidyltransferase</keyword>
<keyword evidence="7" id="KW-0235">DNA replication</keyword>
<dbReference type="InterPro" id="IPR041931">
    <property type="entry name" value="DNA_pol3_alpha_thumb_dom"/>
</dbReference>
<dbReference type="Pfam" id="PF01336">
    <property type="entry name" value="tRNA_anti-codon"/>
    <property type="match status" value="1"/>
</dbReference>
<evidence type="ECO:0000256" key="7">
    <source>
        <dbReference type="ARBA" id="ARBA00022705"/>
    </source>
</evidence>
<dbReference type="RefSeq" id="WP_347439327.1">
    <property type="nucleotide sequence ID" value="NZ_CP089291.1"/>
</dbReference>
<comment type="catalytic activity">
    <reaction evidence="10">
        <text>DNA(n) + a 2'-deoxyribonucleoside 5'-triphosphate = DNA(n+1) + diphosphate</text>
        <dbReference type="Rhea" id="RHEA:22508"/>
        <dbReference type="Rhea" id="RHEA-COMP:17339"/>
        <dbReference type="Rhea" id="RHEA-COMP:17340"/>
        <dbReference type="ChEBI" id="CHEBI:33019"/>
        <dbReference type="ChEBI" id="CHEBI:61560"/>
        <dbReference type="ChEBI" id="CHEBI:173112"/>
        <dbReference type="EC" id="2.7.7.7"/>
    </reaction>
</comment>
<evidence type="ECO:0000256" key="6">
    <source>
        <dbReference type="ARBA" id="ARBA00022695"/>
    </source>
</evidence>
<dbReference type="InterPro" id="IPR004805">
    <property type="entry name" value="DnaE2/DnaE/PolC"/>
</dbReference>
<dbReference type="InterPro" id="IPR011708">
    <property type="entry name" value="DNA_pol3_alpha_NTPase_dom"/>
</dbReference>
<evidence type="ECO:0000256" key="2">
    <source>
        <dbReference type="ARBA" id="ARBA00009496"/>
    </source>
</evidence>
<dbReference type="Gene3D" id="1.10.10.1600">
    <property type="entry name" value="Bacterial DNA polymerase III alpha subunit, thumb domain"/>
    <property type="match status" value="1"/>
</dbReference>
<evidence type="ECO:0000313" key="13">
    <source>
        <dbReference type="Proteomes" id="UP000830167"/>
    </source>
</evidence>
<evidence type="ECO:0000256" key="8">
    <source>
        <dbReference type="ARBA" id="ARBA00022932"/>
    </source>
</evidence>
<keyword evidence="13" id="KW-1185">Reference proteome</keyword>
<reference evidence="12" key="1">
    <citation type="submission" date="2021-12" db="EMBL/GenBank/DDBJ databases">
        <title>Alicyclobacillaceae gen. nov., sp. nov., isolated from chalcocite enrichment system.</title>
        <authorList>
            <person name="Jiang Z."/>
        </authorList>
    </citation>
    <scope>NUCLEOTIDE SEQUENCE</scope>
    <source>
        <strain evidence="12">MYW30-H2</strain>
    </source>
</reference>
<gene>
    <name evidence="12" type="ORF">LSG31_11115</name>
</gene>
<feature type="domain" description="Polymerase/histidinol phosphatase N-terminal" evidence="11">
    <location>
        <begin position="3"/>
        <end position="70"/>
    </location>
</feature>
<keyword evidence="8" id="KW-0239">DNA-directed DNA polymerase</keyword>
<dbReference type="PANTHER" id="PTHR32294:SF0">
    <property type="entry name" value="DNA POLYMERASE III SUBUNIT ALPHA"/>
    <property type="match status" value="1"/>
</dbReference>
<dbReference type="NCBIfam" id="TIGR00594">
    <property type="entry name" value="polc"/>
    <property type="match status" value="1"/>
</dbReference>